<dbReference type="OrthoDB" id="10570885at2759"/>
<evidence type="ECO:0000313" key="4">
    <source>
        <dbReference type="Proteomes" id="UP000663879"/>
    </source>
</evidence>
<keyword evidence="2" id="KW-1133">Transmembrane helix</keyword>
<feature type="compositionally biased region" description="Basic and acidic residues" evidence="1">
    <location>
        <begin position="227"/>
        <end position="239"/>
    </location>
</feature>
<organism evidence="3 4">
    <name type="scientific">Brachionus calyciflorus</name>
    <dbReference type="NCBI Taxonomy" id="104777"/>
    <lineage>
        <taxon>Eukaryota</taxon>
        <taxon>Metazoa</taxon>
        <taxon>Spiralia</taxon>
        <taxon>Gnathifera</taxon>
        <taxon>Rotifera</taxon>
        <taxon>Eurotatoria</taxon>
        <taxon>Monogononta</taxon>
        <taxon>Pseudotrocha</taxon>
        <taxon>Ploima</taxon>
        <taxon>Brachionidae</taxon>
        <taxon>Brachionus</taxon>
    </lineage>
</organism>
<name>A0A813T4I3_9BILA</name>
<evidence type="ECO:0000256" key="2">
    <source>
        <dbReference type="SAM" id="Phobius"/>
    </source>
</evidence>
<dbReference type="EMBL" id="CAJNOC010000826">
    <property type="protein sequence ID" value="CAF0807340.1"/>
    <property type="molecule type" value="Genomic_DNA"/>
</dbReference>
<gene>
    <name evidence="3" type="ORF">OXX778_LOCUS6788</name>
</gene>
<proteinExistence type="predicted"/>
<keyword evidence="2" id="KW-0472">Membrane</keyword>
<feature type="transmembrane region" description="Helical" evidence="2">
    <location>
        <begin position="167"/>
        <end position="192"/>
    </location>
</feature>
<accession>A0A813T4I3</accession>
<dbReference type="AlphaFoldDB" id="A0A813T4I3"/>
<dbReference type="Proteomes" id="UP000663879">
    <property type="component" value="Unassembled WGS sequence"/>
</dbReference>
<feature type="compositionally biased region" description="Polar residues" evidence="1">
    <location>
        <begin position="240"/>
        <end position="253"/>
    </location>
</feature>
<feature type="region of interest" description="Disordered" evidence="1">
    <location>
        <begin position="227"/>
        <end position="260"/>
    </location>
</feature>
<evidence type="ECO:0000256" key="1">
    <source>
        <dbReference type="SAM" id="MobiDB-lite"/>
    </source>
</evidence>
<evidence type="ECO:0000313" key="3">
    <source>
        <dbReference type="EMBL" id="CAF0807340.1"/>
    </source>
</evidence>
<protein>
    <submittedName>
        <fullName evidence="3">Uncharacterized protein</fullName>
    </submittedName>
</protein>
<sequence>MVNGKNYDQTKRLFLTKKYDLAFGMWINDTKNTAIGYALDAECVNSTFLPRSKAFYSYDLNEIAIEINAYNCPAVFFTENFQLKQNSKMNYLMLRFDFKNYENLNFNVLAKLNLNRRLGNGCSSNLTFHKKDNLLFNFLNDENYYDSNELFYRSRFEKFWIKITRNMAIFISTIILILVIIIFCLLVIYSCFKKLIVQAKNKLNITKKNTFEFTNLSNSKNTVYDAENSKSNDECENDSKLTQTNNEITQNSLKKQDETTENSISEFQILRNQLMSKVKTEESFEKVHGLDGNLTKNVIFQS</sequence>
<keyword evidence="4" id="KW-1185">Reference proteome</keyword>
<comment type="caution">
    <text evidence="3">The sequence shown here is derived from an EMBL/GenBank/DDBJ whole genome shotgun (WGS) entry which is preliminary data.</text>
</comment>
<reference evidence="3" key="1">
    <citation type="submission" date="2021-02" db="EMBL/GenBank/DDBJ databases">
        <authorList>
            <person name="Nowell W R."/>
        </authorList>
    </citation>
    <scope>NUCLEOTIDE SEQUENCE</scope>
    <source>
        <strain evidence="3">Ploen Becks lab</strain>
    </source>
</reference>
<keyword evidence="2" id="KW-0812">Transmembrane</keyword>